<feature type="transmembrane region" description="Helical" evidence="2">
    <location>
        <begin position="216"/>
        <end position="236"/>
    </location>
</feature>
<gene>
    <name evidence="3" type="ORF">EMQ25_05795</name>
</gene>
<feature type="compositionally biased region" description="Pro residues" evidence="1">
    <location>
        <begin position="184"/>
        <end position="207"/>
    </location>
</feature>
<dbReference type="EMBL" id="RZNJ01000002">
    <property type="protein sequence ID" value="RUT32658.1"/>
    <property type="molecule type" value="Genomic_DNA"/>
</dbReference>
<evidence type="ECO:0000313" key="4">
    <source>
        <dbReference type="Proteomes" id="UP000281547"/>
    </source>
</evidence>
<organism evidence="3 4">
    <name type="scientific">Arsenicitalea aurantiaca</name>
    <dbReference type="NCBI Taxonomy" id="1783274"/>
    <lineage>
        <taxon>Bacteria</taxon>
        <taxon>Pseudomonadati</taxon>
        <taxon>Pseudomonadota</taxon>
        <taxon>Alphaproteobacteria</taxon>
        <taxon>Hyphomicrobiales</taxon>
        <taxon>Devosiaceae</taxon>
        <taxon>Arsenicitalea</taxon>
    </lineage>
</organism>
<keyword evidence="2" id="KW-0472">Membrane</keyword>
<dbReference type="Proteomes" id="UP000281547">
    <property type="component" value="Unassembled WGS sequence"/>
</dbReference>
<dbReference type="SUPFAM" id="SSF53955">
    <property type="entry name" value="Lysozyme-like"/>
    <property type="match status" value="1"/>
</dbReference>
<name>A0A433XFD3_9HYPH</name>
<keyword evidence="2" id="KW-1133">Transmembrane helix</keyword>
<keyword evidence="4" id="KW-1185">Reference proteome</keyword>
<protein>
    <recommendedName>
        <fullName evidence="5">Glycoside hydrolase family 104 protein</fullName>
    </recommendedName>
</protein>
<dbReference type="Gene3D" id="1.10.530.10">
    <property type="match status" value="1"/>
</dbReference>
<reference evidence="3 4" key="1">
    <citation type="journal article" date="2016" name="Int. J. Syst. Evol. Microbiol.">
        <title>Arsenicitalea aurantiaca gen. nov., sp. nov., a new member of the family Hyphomicrobiaceae, isolated from high-arsenic sediment.</title>
        <authorList>
            <person name="Mu Y."/>
            <person name="Zhou L."/>
            <person name="Zeng X.C."/>
            <person name="Liu L."/>
            <person name="Pan Y."/>
            <person name="Chen X."/>
            <person name="Wang J."/>
            <person name="Li S."/>
            <person name="Li W.J."/>
            <person name="Wang Y."/>
        </authorList>
    </citation>
    <scope>NUCLEOTIDE SEQUENCE [LARGE SCALE GENOMIC DNA]</scope>
    <source>
        <strain evidence="3 4">42-50</strain>
    </source>
</reference>
<evidence type="ECO:0000313" key="3">
    <source>
        <dbReference type="EMBL" id="RUT32658.1"/>
    </source>
</evidence>
<proteinExistence type="predicted"/>
<evidence type="ECO:0000256" key="1">
    <source>
        <dbReference type="SAM" id="MobiDB-lite"/>
    </source>
</evidence>
<evidence type="ECO:0008006" key="5">
    <source>
        <dbReference type="Google" id="ProtNLM"/>
    </source>
</evidence>
<sequence>MDPNVPAGAAVLLDFIRKIETGKADASSYEVVFGHNESKLPKPLTTMTVDEVIAAGPSWTRAWRSSAAGGYQFMNATLKDLKRELGLRGTQVMNPNLQDRLAYHLLKRRGYEAFMAGRINAVEFGKRLAMEWASLPVLATTQGQHRQVNRGQSYYAGDGLNKALTKPEDVEAVIAYAKSVEMVPPQPAPQPAPAPSRPIPQPAPVPPVQGKDNGQAWPLVFAVLAAIAAVAIIVGVGA</sequence>
<evidence type="ECO:0000256" key="2">
    <source>
        <dbReference type="SAM" id="Phobius"/>
    </source>
</evidence>
<keyword evidence="2" id="KW-0812">Transmembrane</keyword>
<accession>A0A433XFD3</accession>
<dbReference type="OrthoDB" id="5395100at2"/>
<dbReference type="RefSeq" id="WP_127187615.1">
    <property type="nucleotide sequence ID" value="NZ_RZNJ01000002.1"/>
</dbReference>
<feature type="region of interest" description="Disordered" evidence="1">
    <location>
        <begin position="184"/>
        <end position="210"/>
    </location>
</feature>
<dbReference type="AlphaFoldDB" id="A0A433XFD3"/>
<dbReference type="InterPro" id="IPR023346">
    <property type="entry name" value="Lysozyme-like_dom_sf"/>
</dbReference>
<comment type="caution">
    <text evidence="3">The sequence shown here is derived from an EMBL/GenBank/DDBJ whole genome shotgun (WGS) entry which is preliminary data.</text>
</comment>